<evidence type="ECO:0000256" key="1">
    <source>
        <dbReference type="SAM" id="Phobius"/>
    </source>
</evidence>
<keyword evidence="1" id="KW-1133">Transmembrane helix</keyword>
<feature type="transmembrane region" description="Helical" evidence="1">
    <location>
        <begin position="116"/>
        <end position="133"/>
    </location>
</feature>
<accession>A0A6J4UJA5</accession>
<dbReference type="EMBL" id="CADCWK010000077">
    <property type="protein sequence ID" value="CAA9550990.1"/>
    <property type="molecule type" value="Genomic_DNA"/>
</dbReference>
<keyword evidence="1" id="KW-0812">Transmembrane</keyword>
<reference evidence="2" key="1">
    <citation type="submission" date="2020-02" db="EMBL/GenBank/DDBJ databases">
        <authorList>
            <person name="Meier V. D."/>
        </authorList>
    </citation>
    <scope>NUCLEOTIDE SEQUENCE</scope>
    <source>
        <strain evidence="2">AVDCRST_MAG33</strain>
    </source>
</reference>
<feature type="transmembrane region" description="Helical" evidence="1">
    <location>
        <begin position="76"/>
        <end position="96"/>
    </location>
</feature>
<sequence>MTAQPVWVGAYRIGFALLALSAVAFQLFRGLDRDPTFRVGNFFSFFTIESNIFAAVVLLTFGLGRVGTRPTRTAELVRGAAVVYMVTTGIVYGTLLDGGTDPLGLSSPWDDNVVHRIFPLVLLADWLISPPAVRFTFRDAMVWLVFPMAYLVYSLVRGPIVDWYPYGFLDPDRGGGYAGVAATAVGIAAGVIAMTWLVTWVGQRRRFTTPPAPG</sequence>
<feature type="transmembrane region" description="Helical" evidence="1">
    <location>
        <begin position="12"/>
        <end position="31"/>
    </location>
</feature>
<feature type="transmembrane region" description="Helical" evidence="1">
    <location>
        <begin position="43"/>
        <end position="64"/>
    </location>
</feature>
<dbReference type="NCBIfam" id="NF038065">
    <property type="entry name" value="Pr6Pr"/>
    <property type="match status" value="1"/>
</dbReference>
<organism evidence="2">
    <name type="scientific">uncultured Thermomicrobiales bacterium</name>
    <dbReference type="NCBI Taxonomy" id="1645740"/>
    <lineage>
        <taxon>Bacteria</taxon>
        <taxon>Pseudomonadati</taxon>
        <taxon>Thermomicrobiota</taxon>
        <taxon>Thermomicrobia</taxon>
        <taxon>Thermomicrobiales</taxon>
        <taxon>environmental samples</taxon>
    </lineage>
</organism>
<feature type="transmembrane region" description="Helical" evidence="1">
    <location>
        <begin position="140"/>
        <end position="156"/>
    </location>
</feature>
<keyword evidence="1" id="KW-0472">Membrane</keyword>
<gene>
    <name evidence="2" type="ORF">AVDCRST_MAG33-892</name>
</gene>
<dbReference type="AlphaFoldDB" id="A0A6J4UJA5"/>
<protein>
    <submittedName>
        <fullName evidence="2">Membrane protein, putative</fullName>
    </submittedName>
</protein>
<name>A0A6J4UJA5_9BACT</name>
<proteinExistence type="predicted"/>
<feature type="transmembrane region" description="Helical" evidence="1">
    <location>
        <begin position="176"/>
        <end position="198"/>
    </location>
</feature>
<evidence type="ECO:0000313" key="2">
    <source>
        <dbReference type="EMBL" id="CAA9550990.1"/>
    </source>
</evidence>
<dbReference type="InterPro" id="IPR049713">
    <property type="entry name" value="Pr6Pr-like"/>
</dbReference>